<accession>A0A8J2M9L3</accession>
<reference evidence="1" key="1">
    <citation type="submission" date="2021-06" db="EMBL/GenBank/DDBJ databases">
        <authorList>
            <person name="Hodson N. C."/>
            <person name="Mongue J. A."/>
            <person name="Jaron S. K."/>
        </authorList>
    </citation>
    <scope>NUCLEOTIDE SEQUENCE</scope>
</reference>
<gene>
    <name evidence="1" type="ORF">AFUS01_LOCUS44945</name>
</gene>
<dbReference type="AlphaFoldDB" id="A0A8J2M9L3"/>
<keyword evidence="2" id="KW-1185">Reference proteome</keyword>
<name>A0A8J2M9L3_9HEXA</name>
<dbReference type="OrthoDB" id="9973045at2759"/>
<protein>
    <submittedName>
        <fullName evidence="1">Uncharacterized protein</fullName>
    </submittedName>
</protein>
<evidence type="ECO:0000313" key="1">
    <source>
        <dbReference type="EMBL" id="CAG7835596.1"/>
    </source>
</evidence>
<proteinExistence type="predicted"/>
<dbReference type="Proteomes" id="UP000708208">
    <property type="component" value="Unassembled WGS sequence"/>
</dbReference>
<evidence type="ECO:0000313" key="2">
    <source>
        <dbReference type="Proteomes" id="UP000708208"/>
    </source>
</evidence>
<organism evidence="1 2">
    <name type="scientific">Allacma fusca</name>
    <dbReference type="NCBI Taxonomy" id="39272"/>
    <lineage>
        <taxon>Eukaryota</taxon>
        <taxon>Metazoa</taxon>
        <taxon>Ecdysozoa</taxon>
        <taxon>Arthropoda</taxon>
        <taxon>Hexapoda</taxon>
        <taxon>Collembola</taxon>
        <taxon>Symphypleona</taxon>
        <taxon>Sminthuridae</taxon>
        <taxon>Allacma</taxon>
    </lineage>
</organism>
<sequence>MYVYATAKYEEGCHDLVDLIGKVKSVDTFGKCVRVFASRGCTGWSLAIYPGSGSSHYALNSILTVIGSVGPCLSNEFIGASLGSQVLGVDTPVEKHSVPDLLEFFSIQKYQSLNGTFILGPHNRVEFVRVMSSRKQFPESPSELGIEKKESYLSLGKKETDVVGYLYPLGLGGSVNDTRNIFSQSPSGRDAWLQATSDIRPYLERAESKWVKLRMNLMYENDESTRPYAFSYYINYDQKRISYGYIQN</sequence>
<comment type="caution">
    <text evidence="1">The sequence shown here is derived from an EMBL/GenBank/DDBJ whole genome shotgun (WGS) entry which is preliminary data.</text>
</comment>
<dbReference type="EMBL" id="CAJVCH010570684">
    <property type="protein sequence ID" value="CAG7835596.1"/>
    <property type="molecule type" value="Genomic_DNA"/>
</dbReference>